<evidence type="ECO:0000256" key="2">
    <source>
        <dbReference type="SAM" id="Phobius"/>
    </source>
</evidence>
<evidence type="ECO:0000313" key="3">
    <source>
        <dbReference type="EMBL" id="OIV36697.1"/>
    </source>
</evidence>
<proteinExistence type="predicted"/>
<keyword evidence="2" id="KW-1133">Transmembrane helix</keyword>
<keyword evidence="4" id="KW-1185">Reference proteome</keyword>
<feature type="transmembrane region" description="Helical" evidence="2">
    <location>
        <begin position="93"/>
        <end position="114"/>
    </location>
</feature>
<sequence>MSKRRGRHGGVLPPEGSRSPGRGPTPVTREWPIVAVLLGVVVGLGLVATSSAANGLTGQARAGMIVIGASIAAGAVLRAVLPDVGLLAVRSRFTDVLTLGVVGFAVLFLALILLPDPVLPIFNLGSWYRFWQ</sequence>
<dbReference type="STRING" id="1428644.BIV57_15055"/>
<accession>A0A1J7BTA9</accession>
<protein>
    <recommendedName>
        <fullName evidence="5">DUF3017 domain-containing protein</fullName>
    </recommendedName>
</protein>
<organism evidence="3 4">
    <name type="scientific">Mangrovactinospora gilvigrisea</name>
    <dbReference type="NCBI Taxonomy" id="1428644"/>
    <lineage>
        <taxon>Bacteria</taxon>
        <taxon>Bacillati</taxon>
        <taxon>Actinomycetota</taxon>
        <taxon>Actinomycetes</taxon>
        <taxon>Kitasatosporales</taxon>
        <taxon>Streptomycetaceae</taxon>
        <taxon>Mangrovactinospora</taxon>
    </lineage>
</organism>
<keyword evidence="2" id="KW-0472">Membrane</keyword>
<feature type="transmembrane region" description="Helical" evidence="2">
    <location>
        <begin position="62"/>
        <end position="81"/>
    </location>
</feature>
<dbReference type="Proteomes" id="UP000243342">
    <property type="component" value="Unassembled WGS sequence"/>
</dbReference>
<evidence type="ECO:0008006" key="5">
    <source>
        <dbReference type="Google" id="ProtNLM"/>
    </source>
</evidence>
<name>A0A1J7BTA9_9ACTN</name>
<keyword evidence="2" id="KW-0812">Transmembrane</keyword>
<dbReference type="AlphaFoldDB" id="A0A1J7BTA9"/>
<gene>
    <name evidence="3" type="ORF">BIV57_15055</name>
</gene>
<dbReference type="EMBL" id="MLCF01000081">
    <property type="protein sequence ID" value="OIV36697.1"/>
    <property type="molecule type" value="Genomic_DNA"/>
</dbReference>
<dbReference type="Pfam" id="PF11222">
    <property type="entry name" value="DUF3017"/>
    <property type="match status" value="1"/>
</dbReference>
<dbReference type="InterPro" id="IPR021385">
    <property type="entry name" value="DUF3017"/>
</dbReference>
<reference evidence="3 4" key="1">
    <citation type="submission" date="2016-10" db="EMBL/GenBank/DDBJ databases">
        <title>Genome sequence of Streptomyces gilvigriseus MUSC 26.</title>
        <authorList>
            <person name="Lee L.-H."/>
            <person name="Ser H.-L."/>
        </authorList>
    </citation>
    <scope>NUCLEOTIDE SEQUENCE [LARGE SCALE GENOMIC DNA]</scope>
    <source>
        <strain evidence="3 4">MUSC 26</strain>
    </source>
</reference>
<dbReference type="OrthoDB" id="5192929at2"/>
<feature type="transmembrane region" description="Helical" evidence="2">
    <location>
        <begin position="31"/>
        <end position="50"/>
    </location>
</feature>
<feature type="region of interest" description="Disordered" evidence="1">
    <location>
        <begin position="1"/>
        <end position="26"/>
    </location>
</feature>
<evidence type="ECO:0000313" key="4">
    <source>
        <dbReference type="Proteomes" id="UP000243342"/>
    </source>
</evidence>
<feature type="compositionally biased region" description="Low complexity" evidence="1">
    <location>
        <begin position="13"/>
        <end position="26"/>
    </location>
</feature>
<evidence type="ECO:0000256" key="1">
    <source>
        <dbReference type="SAM" id="MobiDB-lite"/>
    </source>
</evidence>
<comment type="caution">
    <text evidence="3">The sequence shown here is derived from an EMBL/GenBank/DDBJ whole genome shotgun (WGS) entry which is preliminary data.</text>
</comment>